<keyword evidence="5" id="KW-0175">Coiled coil</keyword>
<feature type="domain" description="Histidine kinase" evidence="6">
    <location>
        <begin position="400"/>
        <end position="621"/>
    </location>
</feature>
<dbReference type="Proteomes" id="UP000198824">
    <property type="component" value="Unassembled WGS sequence"/>
</dbReference>
<dbReference type="InterPro" id="IPR036890">
    <property type="entry name" value="HATPase_C_sf"/>
</dbReference>
<dbReference type="InterPro" id="IPR013656">
    <property type="entry name" value="PAS_4"/>
</dbReference>
<evidence type="ECO:0000259" key="7">
    <source>
        <dbReference type="PROSITE" id="PS50110"/>
    </source>
</evidence>
<evidence type="ECO:0000256" key="2">
    <source>
        <dbReference type="ARBA" id="ARBA00012438"/>
    </source>
</evidence>
<dbReference type="SMART" id="SM00086">
    <property type="entry name" value="PAC"/>
    <property type="match status" value="2"/>
</dbReference>
<feature type="coiled-coil region" evidence="5">
    <location>
        <begin position="237"/>
        <end position="264"/>
    </location>
</feature>
<sequence>MDTGYCLLEMIRDADGHPIDYRFVDLNPAFVRHTGLQDALGCRIRELRPDHEQHWFDIYDAVARTGEPVRFRNVAAALGRTFEVSAFRVGGEGSREVVALFSDVTAQEAAEANAQASERTLAAERNRLRTLVDHLPVGVSFIAPDGQTALSNPAFRTFFPGEVASNADLERTGAAHQAYPPAPVAQLAESALAGEPTLEQRICLHPPGGEPRWTRISGIPVEEDGHVAGAILTVLDVDEQVRASDALQRQAEGLESEVARRTADRDRIWRLARDLMLVARLDGTVNAINPAWSALLGWHEDRLIGTNLLDLVHPEDLDVTIREVQALGAGRSVLAFENRCRAADGSYRVLAWTAVPADGLIHAVARDVTDLRARALALHQAEEQLRQAQKMEAVGQLTGGVAHDFNNMLTIIRSSTDLLRRPDLPEARRRRYIDAIAETSDRAAKLTGQLLAFARRQALKPEVFDMGDRVAAMDDMLRSIVGPRVRIVTDLACGGCFVEADRSQFETALINMAANARDAMDGDGELHISVRALDHKPMIRGHASTGGRFVALSVTDSGSGIAPERIAQVFEPFFTTKEVGRGTGLGLSQVYGFAKQSGGDVDVASTPGQGACFTLYLPNVDAALVPARMAPRATATTPGGGRRVLVVEDNLDVGTFSTQILQDLGYETRWAANAKEALALLGGGLTVDAVFSDVVMPGMSGVELGEEIRRRWPDLPVILTSGYSHVLAEEGRHGFELLQKPYAIEELSRLLARMVPLEGQPDG</sequence>
<organism evidence="9 10">
    <name type="scientific">Sphingomonas jatrophae</name>
    <dbReference type="NCBI Taxonomy" id="1166337"/>
    <lineage>
        <taxon>Bacteria</taxon>
        <taxon>Pseudomonadati</taxon>
        <taxon>Pseudomonadota</taxon>
        <taxon>Alphaproteobacteria</taxon>
        <taxon>Sphingomonadales</taxon>
        <taxon>Sphingomonadaceae</taxon>
        <taxon>Sphingomonas</taxon>
    </lineage>
</organism>
<dbReference type="GO" id="GO:0000155">
    <property type="term" value="F:phosphorelay sensor kinase activity"/>
    <property type="evidence" value="ECO:0007669"/>
    <property type="project" value="InterPro"/>
</dbReference>
<dbReference type="PROSITE" id="PS50110">
    <property type="entry name" value="RESPONSE_REGULATORY"/>
    <property type="match status" value="1"/>
</dbReference>
<dbReference type="STRING" id="1166337.SAMN05192580_1281"/>
<dbReference type="InterPro" id="IPR003594">
    <property type="entry name" value="HATPase_dom"/>
</dbReference>
<evidence type="ECO:0000256" key="5">
    <source>
        <dbReference type="SAM" id="Coils"/>
    </source>
</evidence>
<feature type="domain" description="PAS" evidence="8">
    <location>
        <begin position="276"/>
        <end position="331"/>
    </location>
</feature>
<dbReference type="InterPro" id="IPR011006">
    <property type="entry name" value="CheY-like_superfamily"/>
</dbReference>
<reference evidence="9 10" key="1">
    <citation type="submission" date="2016-10" db="EMBL/GenBank/DDBJ databases">
        <authorList>
            <person name="de Groot N.N."/>
        </authorList>
    </citation>
    <scope>NUCLEOTIDE SEQUENCE [LARGE SCALE GENOMIC DNA]</scope>
    <source>
        <strain evidence="9 10">S5-249</strain>
    </source>
</reference>
<dbReference type="SUPFAM" id="SSF47384">
    <property type="entry name" value="Homodimeric domain of signal transducing histidine kinase"/>
    <property type="match status" value="1"/>
</dbReference>
<dbReference type="PROSITE" id="PS50112">
    <property type="entry name" value="PAS"/>
    <property type="match status" value="1"/>
</dbReference>
<dbReference type="NCBIfam" id="TIGR00229">
    <property type="entry name" value="sensory_box"/>
    <property type="match status" value="1"/>
</dbReference>
<dbReference type="InterPro" id="IPR005467">
    <property type="entry name" value="His_kinase_dom"/>
</dbReference>
<dbReference type="InterPro" id="IPR036097">
    <property type="entry name" value="HisK_dim/P_sf"/>
</dbReference>
<name>A0A1I6K346_9SPHN</name>
<dbReference type="Gene3D" id="3.30.450.20">
    <property type="entry name" value="PAS domain"/>
    <property type="match status" value="3"/>
</dbReference>
<dbReference type="PANTHER" id="PTHR43065">
    <property type="entry name" value="SENSOR HISTIDINE KINASE"/>
    <property type="match status" value="1"/>
</dbReference>
<dbReference type="Pfam" id="PF02518">
    <property type="entry name" value="HATPase_c"/>
    <property type="match status" value="1"/>
</dbReference>
<dbReference type="SMART" id="SM00448">
    <property type="entry name" value="REC"/>
    <property type="match status" value="1"/>
</dbReference>
<dbReference type="Pfam" id="PF00072">
    <property type="entry name" value="Response_reg"/>
    <property type="match status" value="1"/>
</dbReference>
<evidence type="ECO:0000313" key="9">
    <source>
        <dbReference type="EMBL" id="SFR85662.1"/>
    </source>
</evidence>
<feature type="domain" description="Response regulatory" evidence="7">
    <location>
        <begin position="643"/>
        <end position="755"/>
    </location>
</feature>
<dbReference type="SUPFAM" id="SSF55785">
    <property type="entry name" value="PYP-like sensor domain (PAS domain)"/>
    <property type="match status" value="3"/>
</dbReference>
<comment type="catalytic activity">
    <reaction evidence="1">
        <text>ATP + protein L-histidine = ADP + protein N-phospho-L-histidine.</text>
        <dbReference type="EC" id="2.7.13.3"/>
    </reaction>
</comment>
<dbReference type="PANTHER" id="PTHR43065:SF49">
    <property type="entry name" value="HISTIDINE KINASE"/>
    <property type="match status" value="1"/>
</dbReference>
<dbReference type="Pfam" id="PF08448">
    <property type="entry name" value="PAS_4"/>
    <property type="match status" value="1"/>
</dbReference>
<dbReference type="InterPro" id="IPR004358">
    <property type="entry name" value="Sig_transdc_His_kin-like_C"/>
</dbReference>
<gene>
    <name evidence="9" type="ORF">SAMN05192580_1281</name>
</gene>
<evidence type="ECO:0000256" key="1">
    <source>
        <dbReference type="ARBA" id="ARBA00000085"/>
    </source>
</evidence>
<dbReference type="Gene3D" id="3.40.50.2300">
    <property type="match status" value="1"/>
</dbReference>
<dbReference type="InterPro" id="IPR013655">
    <property type="entry name" value="PAS_fold_3"/>
</dbReference>
<dbReference type="Pfam" id="PF08447">
    <property type="entry name" value="PAS_3"/>
    <property type="match status" value="1"/>
</dbReference>
<dbReference type="InterPro" id="IPR003661">
    <property type="entry name" value="HisK_dim/P_dom"/>
</dbReference>
<dbReference type="CDD" id="cd00082">
    <property type="entry name" value="HisKA"/>
    <property type="match status" value="1"/>
</dbReference>
<dbReference type="SUPFAM" id="SSF55874">
    <property type="entry name" value="ATPase domain of HSP90 chaperone/DNA topoisomerase II/histidine kinase"/>
    <property type="match status" value="1"/>
</dbReference>
<dbReference type="SMART" id="SM00387">
    <property type="entry name" value="HATPase_c"/>
    <property type="match status" value="1"/>
</dbReference>
<dbReference type="InterPro" id="IPR035965">
    <property type="entry name" value="PAS-like_dom_sf"/>
</dbReference>
<dbReference type="EMBL" id="FOZG01000001">
    <property type="protein sequence ID" value="SFR85662.1"/>
    <property type="molecule type" value="Genomic_DNA"/>
</dbReference>
<dbReference type="Gene3D" id="3.30.565.10">
    <property type="entry name" value="Histidine kinase-like ATPase, C-terminal domain"/>
    <property type="match status" value="1"/>
</dbReference>
<dbReference type="InterPro" id="IPR001610">
    <property type="entry name" value="PAC"/>
</dbReference>
<evidence type="ECO:0000256" key="4">
    <source>
        <dbReference type="PROSITE-ProRule" id="PRU00169"/>
    </source>
</evidence>
<evidence type="ECO:0000259" key="6">
    <source>
        <dbReference type="PROSITE" id="PS50109"/>
    </source>
</evidence>
<dbReference type="InterPro" id="IPR001789">
    <property type="entry name" value="Sig_transdc_resp-reg_receiver"/>
</dbReference>
<dbReference type="AlphaFoldDB" id="A0A1I6K346"/>
<dbReference type="Pfam" id="PF00512">
    <property type="entry name" value="HisKA"/>
    <property type="match status" value="1"/>
</dbReference>
<protein>
    <recommendedName>
        <fullName evidence="2">histidine kinase</fullName>
        <ecNumber evidence="2">2.7.13.3</ecNumber>
    </recommendedName>
</protein>
<dbReference type="SMART" id="SM00091">
    <property type="entry name" value="PAS"/>
    <property type="match status" value="2"/>
</dbReference>
<dbReference type="PROSITE" id="PS50109">
    <property type="entry name" value="HIS_KIN"/>
    <property type="match status" value="1"/>
</dbReference>
<evidence type="ECO:0000256" key="3">
    <source>
        <dbReference type="ARBA" id="ARBA00022553"/>
    </source>
</evidence>
<keyword evidence="10" id="KW-1185">Reference proteome</keyword>
<dbReference type="SUPFAM" id="SSF52172">
    <property type="entry name" value="CheY-like"/>
    <property type="match status" value="1"/>
</dbReference>
<dbReference type="EC" id="2.7.13.3" evidence="2"/>
<proteinExistence type="predicted"/>
<evidence type="ECO:0000259" key="8">
    <source>
        <dbReference type="PROSITE" id="PS50112"/>
    </source>
</evidence>
<dbReference type="Gene3D" id="1.10.287.130">
    <property type="match status" value="1"/>
</dbReference>
<dbReference type="CDD" id="cd00130">
    <property type="entry name" value="PAS"/>
    <property type="match status" value="1"/>
</dbReference>
<dbReference type="InterPro" id="IPR000014">
    <property type="entry name" value="PAS"/>
</dbReference>
<accession>A0A1I6K346</accession>
<dbReference type="SMART" id="SM00388">
    <property type="entry name" value="HisKA"/>
    <property type="match status" value="1"/>
</dbReference>
<dbReference type="PRINTS" id="PR00344">
    <property type="entry name" value="BCTRLSENSOR"/>
</dbReference>
<evidence type="ECO:0000313" key="10">
    <source>
        <dbReference type="Proteomes" id="UP000198824"/>
    </source>
</evidence>
<feature type="modified residue" description="4-aspartylphosphate" evidence="4">
    <location>
        <position position="693"/>
    </location>
</feature>
<keyword evidence="3 4" id="KW-0597">Phosphoprotein</keyword>